<dbReference type="EMBL" id="VFOV01000001">
    <property type="protein sequence ID" value="TQL66273.1"/>
    <property type="molecule type" value="Genomic_DNA"/>
</dbReference>
<evidence type="ECO:0000256" key="3">
    <source>
        <dbReference type="ARBA" id="ARBA00023004"/>
    </source>
</evidence>
<evidence type="ECO:0000256" key="2">
    <source>
        <dbReference type="ARBA" id="ARBA00022723"/>
    </source>
</evidence>
<evidence type="ECO:0000313" key="7">
    <source>
        <dbReference type="Proteomes" id="UP000320209"/>
    </source>
</evidence>
<evidence type="ECO:0000256" key="1">
    <source>
        <dbReference type="ARBA" id="ARBA00022714"/>
    </source>
</evidence>
<dbReference type="PANTHER" id="PTHR21496:SF23">
    <property type="entry name" value="3-PHENYLPROPIONATE_CINNAMIC ACID DIOXYGENASE FERREDOXIN SUBUNIT"/>
    <property type="match status" value="1"/>
</dbReference>
<accession>A0A543A0Z9</accession>
<keyword evidence="2" id="KW-0479">Metal-binding</keyword>
<dbReference type="GO" id="GO:0004497">
    <property type="term" value="F:monooxygenase activity"/>
    <property type="evidence" value="ECO:0007669"/>
    <property type="project" value="UniProtKB-ARBA"/>
</dbReference>
<keyword evidence="3" id="KW-0408">Iron</keyword>
<dbReference type="GO" id="GO:0051213">
    <property type="term" value="F:dioxygenase activity"/>
    <property type="evidence" value="ECO:0007669"/>
    <property type="project" value="UniProtKB-KW"/>
</dbReference>
<keyword evidence="4" id="KW-0411">Iron-sulfur</keyword>
<dbReference type="SUPFAM" id="SSF50022">
    <property type="entry name" value="ISP domain"/>
    <property type="match status" value="1"/>
</dbReference>
<evidence type="ECO:0000259" key="5">
    <source>
        <dbReference type="PROSITE" id="PS51296"/>
    </source>
</evidence>
<proteinExistence type="predicted"/>
<dbReference type="CDD" id="cd03528">
    <property type="entry name" value="Rieske_RO_ferredoxin"/>
    <property type="match status" value="1"/>
</dbReference>
<dbReference type="AlphaFoldDB" id="A0A543A0Z9"/>
<dbReference type="GO" id="GO:0046872">
    <property type="term" value="F:metal ion binding"/>
    <property type="evidence" value="ECO:0007669"/>
    <property type="project" value="UniProtKB-KW"/>
</dbReference>
<feature type="domain" description="Rieske" evidence="5">
    <location>
        <begin position="14"/>
        <end position="114"/>
    </location>
</feature>
<dbReference type="Gene3D" id="2.102.10.10">
    <property type="entry name" value="Rieske [2Fe-2S] iron-sulphur domain"/>
    <property type="match status" value="1"/>
</dbReference>
<protein>
    <submittedName>
        <fullName evidence="6">3-phenylpropionate/trans-cinnamate dioxygenase ferredoxin subunit</fullName>
    </submittedName>
</protein>
<reference evidence="6 7" key="1">
    <citation type="submission" date="2019-06" db="EMBL/GenBank/DDBJ databases">
        <title>Sequencing the genomes of 1000 actinobacteria strains.</title>
        <authorList>
            <person name="Klenk H.-P."/>
        </authorList>
    </citation>
    <scope>NUCLEOTIDE SEQUENCE [LARGE SCALE GENOMIC DNA]</scope>
    <source>
        <strain evidence="6 7">DSM 25218</strain>
    </source>
</reference>
<name>A0A543A0Z9_9ACTN</name>
<dbReference type="GO" id="GO:0016705">
    <property type="term" value="F:oxidoreductase activity, acting on paired donors, with incorporation or reduction of molecular oxygen"/>
    <property type="evidence" value="ECO:0007669"/>
    <property type="project" value="UniProtKB-ARBA"/>
</dbReference>
<keyword evidence="1" id="KW-0001">2Fe-2S</keyword>
<dbReference type="PANTHER" id="PTHR21496">
    <property type="entry name" value="FERREDOXIN-RELATED"/>
    <property type="match status" value="1"/>
</dbReference>
<dbReference type="Pfam" id="PF00355">
    <property type="entry name" value="Rieske"/>
    <property type="match status" value="1"/>
</dbReference>
<organism evidence="6 7">
    <name type="scientific">Nocardioides albertanoniae</name>
    <dbReference type="NCBI Taxonomy" id="1175486"/>
    <lineage>
        <taxon>Bacteria</taxon>
        <taxon>Bacillati</taxon>
        <taxon>Actinomycetota</taxon>
        <taxon>Actinomycetes</taxon>
        <taxon>Propionibacteriales</taxon>
        <taxon>Nocardioidaceae</taxon>
        <taxon>Nocardioides</taxon>
    </lineage>
</organism>
<dbReference type="InterPro" id="IPR017941">
    <property type="entry name" value="Rieske_2Fe-2S"/>
</dbReference>
<keyword evidence="6" id="KW-0560">Oxidoreductase</keyword>
<keyword evidence="6" id="KW-0223">Dioxygenase</keyword>
<sequence length="120" mass="12742">MTAHSGNGGDSTGIRVASVDDIPEGEGIAISSDITGTDDDIAILRKEDGTCWALNDTCTHETASLAEGWVEGDDVECPLHSSTFNLRTGKVDGLPATRDTVAHRVEVRDGEVYLFPGERP</sequence>
<dbReference type="Proteomes" id="UP000320209">
    <property type="component" value="Unassembled WGS sequence"/>
</dbReference>
<comment type="caution">
    <text evidence="6">The sequence shown here is derived from an EMBL/GenBank/DDBJ whole genome shotgun (WGS) entry which is preliminary data.</text>
</comment>
<keyword evidence="7" id="KW-1185">Reference proteome</keyword>
<gene>
    <name evidence="6" type="ORF">FB381_0123</name>
</gene>
<dbReference type="OrthoDB" id="147178at2"/>
<dbReference type="InterPro" id="IPR036922">
    <property type="entry name" value="Rieske_2Fe-2S_sf"/>
</dbReference>
<dbReference type="PROSITE" id="PS51296">
    <property type="entry name" value="RIESKE"/>
    <property type="match status" value="1"/>
</dbReference>
<evidence type="ECO:0000256" key="4">
    <source>
        <dbReference type="ARBA" id="ARBA00023014"/>
    </source>
</evidence>
<dbReference type="GO" id="GO:0051537">
    <property type="term" value="F:2 iron, 2 sulfur cluster binding"/>
    <property type="evidence" value="ECO:0007669"/>
    <property type="project" value="UniProtKB-KW"/>
</dbReference>
<dbReference type="RefSeq" id="WP_141778497.1">
    <property type="nucleotide sequence ID" value="NZ_VFOV01000001.1"/>
</dbReference>
<evidence type="ECO:0000313" key="6">
    <source>
        <dbReference type="EMBL" id="TQL66273.1"/>
    </source>
</evidence>